<feature type="domain" description="Stress-response A/B barrel" evidence="2">
    <location>
        <begin position="2"/>
        <end position="97"/>
    </location>
</feature>
<evidence type="ECO:0000313" key="4">
    <source>
        <dbReference type="Proteomes" id="UP000008467"/>
    </source>
</evidence>
<dbReference type="SMART" id="SM00886">
    <property type="entry name" value="Dabb"/>
    <property type="match status" value="1"/>
</dbReference>
<sequence>MIKHIVAWNFKEEISQEENCNNAKKVKEELEGLKAKIKEIRTIEVIIEPLKSGSFDVVLVSEFDSVETLQAYQIHEEHLRVSSFVGSVLRNRKCIDYEI</sequence>
<evidence type="ECO:0000313" key="3">
    <source>
        <dbReference type="EMBL" id="ADZ85680.1"/>
    </source>
</evidence>
<protein>
    <submittedName>
        <fullName evidence="3">Stress responsive alpha-beta barrel domain-containing protein</fullName>
    </submittedName>
</protein>
<dbReference type="HOGENOM" id="CLU_080664_3_0_9"/>
<dbReference type="Proteomes" id="UP000008467">
    <property type="component" value="Chromosome"/>
</dbReference>
<gene>
    <name evidence="3" type="ordered locus">Clole_4002</name>
</gene>
<dbReference type="SUPFAM" id="SSF54909">
    <property type="entry name" value="Dimeric alpha+beta barrel"/>
    <property type="match status" value="1"/>
</dbReference>
<dbReference type="eggNOG" id="COG4627">
    <property type="taxonomic scope" value="Bacteria"/>
</dbReference>
<dbReference type="Gene3D" id="3.30.70.100">
    <property type="match status" value="1"/>
</dbReference>
<feature type="coiled-coil region" evidence="1">
    <location>
        <begin position="16"/>
        <end position="43"/>
    </location>
</feature>
<dbReference type="KEGG" id="cle:Clole_4002"/>
<proteinExistence type="predicted"/>
<evidence type="ECO:0000256" key="1">
    <source>
        <dbReference type="SAM" id="Coils"/>
    </source>
</evidence>
<accession>F2JL35</accession>
<keyword evidence="1" id="KW-0175">Coiled coil</keyword>
<name>F2JL35_CELLD</name>
<evidence type="ECO:0000259" key="2">
    <source>
        <dbReference type="PROSITE" id="PS51502"/>
    </source>
</evidence>
<keyword evidence="4" id="KW-1185">Reference proteome</keyword>
<dbReference type="PANTHER" id="PTHR37832:SF1">
    <property type="entry name" value="STRESS-RESPONSE A_B BARREL DOMAIN-CONTAINING PROTEIN"/>
    <property type="match status" value="1"/>
</dbReference>
<reference evidence="3 4" key="1">
    <citation type="journal article" date="2011" name="J. Bacteriol.">
        <title>Complete genome sequence of the cellulose-degrading bacterium Cellulosilyticum lentocellum.</title>
        <authorList>
            <consortium name="US DOE Joint Genome Institute"/>
            <person name="Miller D.A."/>
            <person name="Suen G."/>
            <person name="Bruce D."/>
            <person name="Copeland A."/>
            <person name="Cheng J.F."/>
            <person name="Detter C."/>
            <person name="Goodwin L.A."/>
            <person name="Han C.S."/>
            <person name="Hauser L.J."/>
            <person name="Land M.L."/>
            <person name="Lapidus A."/>
            <person name="Lucas S."/>
            <person name="Meincke L."/>
            <person name="Pitluck S."/>
            <person name="Tapia R."/>
            <person name="Teshima H."/>
            <person name="Woyke T."/>
            <person name="Fox B.G."/>
            <person name="Angert E.R."/>
            <person name="Currie C.R."/>
        </authorList>
    </citation>
    <scope>NUCLEOTIDE SEQUENCE [LARGE SCALE GENOMIC DNA]</scope>
    <source>
        <strain evidence="4">ATCC 49066 / DSM 5427 / NCIMB 11756 / RHM5</strain>
    </source>
</reference>
<dbReference type="PANTHER" id="PTHR37832">
    <property type="entry name" value="BLL2683 PROTEIN"/>
    <property type="match status" value="1"/>
</dbReference>
<dbReference type="RefSeq" id="WP_013658953.1">
    <property type="nucleotide sequence ID" value="NC_015275.1"/>
</dbReference>
<dbReference type="STRING" id="642492.Clole_4002"/>
<dbReference type="EMBL" id="CP002582">
    <property type="protein sequence ID" value="ADZ85680.1"/>
    <property type="molecule type" value="Genomic_DNA"/>
</dbReference>
<dbReference type="InterPro" id="IPR013097">
    <property type="entry name" value="Dabb"/>
</dbReference>
<dbReference type="PROSITE" id="PS51502">
    <property type="entry name" value="S_R_A_B_BARREL"/>
    <property type="match status" value="1"/>
</dbReference>
<dbReference type="AlphaFoldDB" id="F2JL35"/>
<organism evidence="3 4">
    <name type="scientific">Cellulosilyticum lentocellum (strain ATCC 49066 / DSM 5427 / NCIMB 11756 / RHM5)</name>
    <name type="common">Clostridium lentocellum</name>
    <dbReference type="NCBI Taxonomy" id="642492"/>
    <lineage>
        <taxon>Bacteria</taxon>
        <taxon>Bacillati</taxon>
        <taxon>Bacillota</taxon>
        <taxon>Clostridia</taxon>
        <taxon>Lachnospirales</taxon>
        <taxon>Cellulosilyticaceae</taxon>
        <taxon>Cellulosilyticum</taxon>
    </lineage>
</organism>
<dbReference type="Pfam" id="PF07876">
    <property type="entry name" value="Dabb"/>
    <property type="match status" value="1"/>
</dbReference>
<dbReference type="InterPro" id="IPR011008">
    <property type="entry name" value="Dimeric_a/b-barrel"/>
</dbReference>